<evidence type="ECO:0000313" key="3">
    <source>
        <dbReference type="Proteomes" id="UP001418444"/>
    </source>
</evidence>
<evidence type="ECO:0000313" key="2">
    <source>
        <dbReference type="EMBL" id="GAA3964605.1"/>
    </source>
</evidence>
<feature type="region of interest" description="Disordered" evidence="1">
    <location>
        <begin position="1"/>
        <end position="23"/>
    </location>
</feature>
<reference evidence="3" key="1">
    <citation type="journal article" date="2019" name="Int. J. Syst. Evol. Microbiol.">
        <title>The Global Catalogue of Microorganisms (GCM) 10K type strain sequencing project: providing services to taxonomists for standard genome sequencing and annotation.</title>
        <authorList>
            <consortium name="The Broad Institute Genomics Platform"/>
            <consortium name="The Broad Institute Genome Sequencing Center for Infectious Disease"/>
            <person name="Wu L."/>
            <person name="Ma J."/>
        </authorList>
    </citation>
    <scope>NUCLEOTIDE SEQUENCE [LARGE SCALE GENOMIC DNA]</scope>
    <source>
        <strain evidence="3">JCM 16923</strain>
    </source>
</reference>
<dbReference type="Proteomes" id="UP001418444">
    <property type="component" value="Unassembled WGS sequence"/>
</dbReference>
<protein>
    <recommendedName>
        <fullName evidence="4">PspA domain-containing protein</fullName>
    </recommendedName>
</protein>
<name>A0ABP7PFB2_9ACTN</name>
<organism evidence="2 3">
    <name type="scientific">Gordonia caeni</name>
    <dbReference type="NCBI Taxonomy" id="1007097"/>
    <lineage>
        <taxon>Bacteria</taxon>
        <taxon>Bacillati</taxon>
        <taxon>Actinomycetota</taxon>
        <taxon>Actinomycetes</taxon>
        <taxon>Mycobacteriales</taxon>
        <taxon>Gordoniaceae</taxon>
        <taxon>Gordonia</taxon>
    </lineage>
</organism>
<accession>A0ABP7PFB2</accession>
<proteinExistence type="predicted"/>
<keyword evidence="3" id="KW-1185">Reference proteome</keyword>
<dbReference type="RefSeq" id="WP_344784506.1">
    <property type="nucleotide sequence ID" value="NZ_BAAAZW010000007.1"/>
</dbReference>
<comment type="caution">
    <text evidence="2">The sequence shown here is derived from an EMBL/GenBank/DDBJ whole genome shotgun (WGS) entry which is preliminary data.</text>
</comment>
<evidence type="ECO:0000256" key="1">
    <source>
        <dbReference type="SAM" id="MobiDB-lite"/>
    </source>
</evidence>
<gene>
    <name evidence="2" type="ORF">GCM10022231_26530</name>
</gene>
<dbReference type="EMBL" id="BAAAZW010000007">
    <property type="protein sequence ID" value="GAA3964605.1"/>
    <property type="molecule type" value="Genomic_DNA"/>
</dbReference>
<evidence type="ECO:0008006" key="4">
    <source>
        <dbReference type="Google" id="ProtNLM"/>
    </source>
</evidence>
<sequence>MTTPDPTGPSYEDVTGYTRAGEPTLDHVRDKIEQREAQAIGAEELAAAMPESITFDQLYADREKAAKAKLEEIRKSMGGADQS</sequence>